<dbReference type="PANTHER" id="PTHR30349:SF41">
    <property type="entry name" value="INTEGRASE_RECOMBINASE PROTEIN MJ0367-RELATED"/>
    <property type="match status" value="1"/>
</dbReference>
<evidence type="ECO:0000256" key="5">
    <source>
        <dbReference type="ARBA" id="ARBA00023172"/>
    </source>
</evidence>
<feature type="domain" description="Core-binding (CB)" evidence="8">
    <location>
        <begin position="67"/>
        <end position="157"/>
    </location>
</feature>
<evidence type="ECO:0000256" key="2">
    <source>
        <dbReference type="ARBA" id="ARBA00008857"/>
    </source>
</evidence>
<dbReference type="InterPro" id="IPR011010">
    <property type="entry name" value="DNA_brk_join_enz"/>
</dbReference>
<evidence type="ECO:0000259" key="7">
    <source>
        <dbReference type="PROSITE" id="PS51898"/>
    </source>
</evidence>
<comment type="caution">
    <text evidence="9">The sequence shown here is derived from an EMBL/GenBank/DDBJ whole genome shotgun (WGS) entry which is preliminary data.</text>
</comment>
<dbReference type="Gene3D" id="1.10.150.130">
    <property type="match status" value="1"/>
</dbReference>
<evidence type="ECO:0000256" key="6">
    <source>
        <dbReference type="PROSITE-ProRule" id="PRU01248"/>
    </source>
</evidence>
<name>A0ABT1S0B8_9FIRM</name>
<dbReference type="InterPro" id="IPR010998">
    <property type="entry name" value="Integrase_recombinase_N"/>
</dbReference>
<evidence type="ECO:0000256" key="3">
    <source>
        <dbReference type="ARBA" id="ARBA00022908"/>
    </source>
</evidence>
<organism evidence="9 10">
    <name type="scientific">Neglectibacter timonensis</name>
    <dbReference type="NCBI Taxonomy" id="1776382"/>
    <lineage>
        <taxon>Bacteria</taxon>
        <taxon>Bacillati</taxon>
        <taxon>Bacillota</taxon>
        <taxon>Clostridia</taxon>
        <taxon>Eubacteriales</taxon>
        <taxon>Oscillospiraceae</taxon>
        <taxon>Neglectibacter</taxon>
    </lineage>
</organism>
<evidence type="ECO:0000313" key="9">
    <source>
        <dbReference type="EMBL" id="MCQ4840382.1"/>
    </source>
</evidence>
<evidence type="ECO:0000256" key="4">
    <source>
        <dbReference type="ARBA" id="ARBA00023125"/>
    </source>
</evidence>
<gene>
    <name evidence="9" type="ORF">NE695_10720</name>
</gene>
<keyword evidence="5" id="KW-0233">DNA recombination</keyword>
<dbReference type="CDD" id="cd01189">
    <property type="entry name" value="INT_ICEBs1_C_like"/>
    <property type="match status" value="1"/>
</dbReference>
<feature type="domain" description="Tyr recombinase" evidence="7">
    <location>
        <begin position="177"/>
        <end position="381"/>
    </location>
</feature>
<proteinExistence type="inferred from homology"/>
<evidence type="ECO:0000256" key="1">
    <source>
        <dbReference type="ARBA" id="ARBA00003283"/>
    </source>
</evidence>
<sequence length="391" mass="43995">MANITKRGASYRIRCSCGYGPNGNQVMKSMTWTPDPKMTAKQIEKELNRQAVLFEEKCRNGLANGNTKFQDFAEQWFEEYARSHLKTKTLEEAKALTKRVYPALGHIKIGKLRPEHFRNFYNSLGQPGQNKRTKEGLSAKTIWNYHAFCSSILGYAVKNEILLRNPCAAAAPKKPASEINCLDDVAARKFLDALEKEPVQDRAFFTLALLTGYRRGEMLGLEWPDVDFENAVITVRRTSQYQSKVGIYTDTPKIKRSQRSTKVSAALMDLLRELKVAQATKRLQMGDLWNPEWERHPRLFTTEYGFPLHPGIPGKHMSGILERNGLPRVTLHSLRHTNATLLISGGVDVRTVSGRLGHSQASTTMNIYAETIQSAEAAAADVLDNILLKKA</sequence>
<dbReference type="InterPro" id="IPR004107">
    <property type="entry name" value="Integrase_SAM-like_N"/>
</dbReference>
<dbReference type="InterPro" id="IPR044068">
    <property type="entry name" value="CB"/>
</dbReference>
<dbReference type="Proteomes" id="UP001524473">
    <property type="component" value="Unassembled WGS sequence"/>
</dbReference>
<evidence type="ECO:0000313" key="10">
    <source>
        <dbReference type="Proteomes" id="UP001524473"/>
    </source>
</evidence>
<evidence type="ECO:0000259" key="8">
    <source>
        <dbReference type="PROSITE" id="PS51900"/>
    </source>
</evidence>
<dbReference type="Pfam" id="PF00589">
    <property type="entry name" value="Phage_integrase"/>
    <property type="match status" value="1"/>
</dbReference>
<dbReference type="Pfam" id="PF14659">
    <property type="entry name" value="Phage_int_SAM_3"/>
    <property type="match status" value="1"/>
</dbReference>
<comment type="function">
    <text evidence="1">Site-specific tyrosine recombinase, which acts by catalyzing the cutting and rejoining of the recombining DNA molecules.</text>
</comment>
<reference evidence="9 10" key="1">
    <citation type="submission" date="2022-06" db="EMBL/GenBank/DDBJ databases">
        <title>Isolation of gut microbiota from human fecal samples.</title>
        <authorList>
            <person name="Pamer E.G."/>
            <person name="Barat B."/>
            <person name="Waligurski E."/>
            <person name="Medina S."/>
            <person name="Paddock L."/>
            <person name="Mostad J."/>
        </authorList>
    </citation>
    <scope>NUCLEOTIDE SEQUENCE [LARGE SCALE GENOMIC DNA]</scope>
    <source>
        <strain evidence="9 10">DFI.9.73</strain>
    </source>
</reference>
<comment type="similarity">
    <text evidence="2">Belongs to the 'phage' integrase family.</text>
</comment>
<dbReference type="InterPro" id="IPR050090">
    <property type="entry name" value="Tyrosine_recombinase_XerCD"/>
</dbReference>
<accession>A0ABT1S0B8</accession>
<keyword evidence="4 6" id="KW-0238">DNA-binding</keyword>
<dbReference type="Gene3D" id="1.10.443.10">
    <property type="entry name" value="Intergrase catalytic core"/>
    <property type="match status" value="1"/>
</dbReference>
<dbReference type="RefSeq" id="WP_256191958.1">
    <property type="nucleotide sequence ID" value="NZ_JANFZG010000028.1"/>
</dbReference>
<dbReference type="InterPro" id="IPR013762">
    <property type="entry name" value="Integrase-like_cat_sf"/>
</dbReference>
<protein>
    <submittedName>
        <fullName evidence="9">Site-specific integrase</fullName>
    </submittedName>
</protein>
<dbReference type="PROSITE" id="PS51900">
    <property type="entry name" value="CB"/>
    <property type="match status" value="1"/>
</dbReference>
<dbReference type="InterPro" id="IPR002104">
    <property type="entry name" value="Integrase_catalytic"/>
</dbReference>
<dbReference type="SUPFAM" id="SSF56349">
    <property type="entry name" value="DNA breaking-rejoining enzymes"/>
    <property type="match status" value="1"/>
</dbReference>
<dbReference type="EMBL" id="JANFZH010000023">
    <property type="protein sequence ID" value="MCQ4840382.1"/>
    <property type="molecule type" value="Genomic_DNA"/>
</dbReference>
<dbReference type="PROSITE" id="PS51898">
    <property type="entry name" value="TYR_RECOMBINASE"/>
    <property type="match status" value="1"/>
</dbReference>
<keyword evidence="10" id="KW-1185">Reference proteome</keyword>
<dbReference type="PANTHER" id="PTHR30349">
    <property type="entry name" value="PHAGE INTEGRASE-RELATED"/>
    <property type="match status" value="1"/>
</dbReference>
<keyword evidence="3" id="KW-0229">DNA integration</keyword>